<evidence type="ECO:0000313" key="12">
    <source>
        <dbReference type="Proteomes" id="UP000315995"/>
    </source>
</evidence>
<evidence type="ECO:0000313" key="11">
    <source>
        <dbReference type="EMBL" id="QDG54206.1"/>
    </source>
</evidence>
<accession>A0A5B8YF09</accession>
<keyword evidence="8" id="KW-0902">Two-component regulatory system</keyword>
<dbReference type="CDD" id="cd00082">
    <property type="entry name" value="HisKA"/>
    <property type="match status" value="1"/>
</dbReference>
<reference evidence="11 12" key="1">
    <citation type="submission" date="2019-06" db="EMBL/GenBank/DDBJ databases">
        <title>Persicimonas caeni gen. nov., sp. nov., a predatory bacterium isolated from solar saltern.</title>
        <authorList>
            <person name="Wang S."/>
        </authorList>
    </citation>
    <scope>NUCLEOTIDE SEQUENCE [LARGE SCALE GENOMIC DNA]</scope>
    <source>
        <strain evidence="11 12">YN101</strain>
    </source>
</reference>
<dbReference type="InterPro" id="IPR005467">
    <property type="entry name" value="His_kinase_dom"/>
</dbReference>
<dbReference type="Proteomes" id="UP000315995">
    <property type="component" value="Chromosome"/>
</dbReference>
<evidence type="ECO:0000256" key="1">
    <source>
        <dbReference type="ARBA" id="ARBA00000085"/>
    </source>
</evidence>
<evidence type="ECO:0000256" key="5">
    <source>
        <dbReference type="ARBA" id="ARBA00022741"/>
    </source>
</evidence>
<dbReference type="PANTHER" id="PTHR43065">
    <property type="entry name" value="SENSOR HISTIDINE KINASE"/>
    <property type="match status" value="1"/>
</dbReference>
<dbReference type="SUPFAM" id="SSF55874">
    <property type="entry name" value="ATPase domain of HSP90 chaperone/DNA topoisomerase II/histidine kinase"/>
    <property type="match status" value="1"/>
</dbReference>
<dbReference type="GO" id="GO:0000155">
    <property type="term" value="F:phosphorelay sensor kinase activity"/>
    <property type="evidence" value="ECO:0007669"/>
    <property type="project" value="InterPro"/>
</dbReference>
<evidence type="ECO:0000256" key="8">
    <source>
        <dbReference type="ARBA" id="ARBA00023012"/>
    </source>
</evidence>
<dbReference type="RefSeq" id="WP_141200650.1">
    <property type="nucleotide sequence ID" value="NZ_CP041186.1"/>
</dbReference>
<dbReference type="InterPro" id="IPR036890">
    <property type="entry name" value="HATPase_C_sf"/>
</dbReference>
<gene>
    <name evidence="11" type="ORF">FIV42_26720</name>
</gene>
<protein>
    <recommendedName>
        <fullName evidence="2">histidine kinase</fullName>
        <ecNumber evidence="2">2.7.13.3</ecNumber>
    </recommendedName>
</protein>
<dbReference type="InterPro" id="IPR003594">
    <property type="entry name" value="HATPase_dom"/>
</dbReference>
<dbReference type="PANTHER" id="PTHR43065:SF10">
    <property type="entry name" value="PEROXIDE STRESS-ACTIVATED HISTIDINE KINASE MAK3"/>
    <property type="match status" value="1"/>
</dbReference>
<evidence type="ECO:0000256" key="2">
    <source>
        <dbReference type="ARBA" id="ARBA00012438"/>
    </source>
</evidence>
<sequence>MRPIRTASIIAGSFLLVSVVYLLTSDWLTSHAATSAEQLARMQSFKGIAYVSVVALGLFALTSRMLANLEEKVLDLQKGREQLLDTERRTLAGTLAASIVHDANNLVAAIKANVEFVASTGELGQMEREALEDANEAIERLTRLNQKVLVAAKKKTTNAMETVDLSGLVSETLAMIRTHSKLTERTLHTHVEGDLRAPVHVELLTHALINLVLNAADATGAEGKIRVSVARKADMLELRVEDNGPGIPLEKRDAALEPFVTSKEDGTGLGLFSVAYCADQHRGSFEIGDSELGGAKMSLLLPLG</sequence>
<dbReference type="Gene3D" id="1.10.287.130">
    <property type="match status" value="1"/>
</dbReference>
<keyword evidence="9" id="KW-1133">Transmembrane helix</keyword>
<dbReference type="SMART" id="SM00387">
    <property type="entry name" value="HATPase_c"/>
    <property type="match status" value="1"/>
</dbReference>
<evidence type="ECO:0000256" key="7">
    <source>
        <dbReference type="ARBA" id="ARBA00022840"/>
    </source>
</evidence>
<feature type="domain" description="Histidine kinase" evidence="10">
    <location>
        <begin position="98"/>
        <end position="304"/>
    </location>
</feature>
<keyword evidence="9" id="KW-0812">Transmembrane</keyword>
<comment type="catalytic activity">
    <reaction evidence="1">
        <text>ATP + protein L-histidine = ADP + protein N-phospho-L-histidine.</text>
        <dbReference type="EC" id="2.7.13.3"/>
    </reaction>
</comment>
<dbReference type="Pfam" id="PF02518">
    <property type="entry name" value="HATPase_c"/>
    <property type="match status" value="1"/>
</dbReference>
<keyword evidence="4" id="KW-0808">Transferase</keyword>
<keyword evidence="6 11" id="KW-0418">Kinase</keyword>
<accession>A0A4Y6Q0U9</accession>
<keyword evidence="12" id="KW-1185">Reference proteome</keyword>
<dbReference type="PRINTS" id="PR00344">
    <property type="entry name" value="BCTRLSENSOR"/>
</dbReference>
<dbReference type="InterPro" id="IPR004358">
    <property type="entry name" value="Sig_transdc_His_kin-like_C"/>
</dbReference>
<keyword evidence="5" id="KW-0547">Nucleotide-binding</keyword>
<evidence type="ECO:0000256" key="6">
    <source>
        <dbReference type="ARBA" id="ARBA00022777"/>
    </source>
</evidence>
<dbReference type="OrthoDB" id="9781147at2"/>
<feature type="transmembrane region" description="Helical" evidence="9">
    <location>
        <begin position="48"/>
        <end position="67"/>
    </location>
</feature>
<keyword evidence="7" id="KW-0067">ATP-binding</keyword>
<dbReference type="Gene3D" id="3.30.565.10">
    <property type="entry name" value="Histidine kinase-like ATPase, C-terminal domain"/>
    <property type="match status" value="1"/>
</dbReference>
<keyword evidence="3" id="KW-0597">Phosphoprotein</keyword>
<dbReference type="EMBL" id="CP041186">
    <property type="protein sequence ID" value="QDG54206.1"/>
    <property type="molecule type" value="Genomic_DNA"/>
</dbReference>
<dbReference type="AlphaFoldDB" id="A0A4Y6Q0U9"/>
<evidence type="ECO:0000259" key="10">
    <source>
        <dbReference type="PROSITE" id="PS50109"/>
    </source>
</evidence>
<dbReference type="GO" id="GO:0005524">
    <property type="term" value="F:ATP binding"/>
    <property type="evidence" value="ECO:0007669"/>
    <property type="project" value="UniProtKB-KW"/>
</dbReference>
<dbReference type="PROSITE" id="PS50109">
    <property type="entry name" value="HIS_KIN"/>
    <property type="match status" value="1"/>
</dbReference>
<keyword evidence="9" id="KW-0472">Membrane</keyword>
<dbReference type="CDD" id="cd00075">
    <property type="entry name" value="HATPase"/>
    <property type="match status" value="1"/>
</dbReference>
<dbReference type="InterPro" id="IPR003661">
    <property type="entry name" value="HisK_dim/P_dom"/>
</dbReference>
<proteinExistence type="predicted"/>
<evidence type="ECO:0000256" key="3">
    <source>
        <dbReference type="ARBA" id="ARBA00022553"/>
    </source>
</evidence>
<evidence type="ECO:0000256" key="4">
    <source>
        <dbReference type="ARBA" id="ARBA00022679"/>
    </source>
</evidence>
<feature type="transmembrane region" description="Helical" evidence="9">
    <location>
        <begin position="7"/>
        <end position="28"/>
    </location>
</feature>
<name>A0A4Y6Q0U9_PERCE</name>
<organism evidence="11 12">
    <name type="scientific">Persicimonas caeni</name>
    <dbReference type="NCBI Taxonomy" id="2292766"/>
    <lineage>
        <taxon>Bacteria</taxon>
        <taxon>Deltaproteobacteria</taxon>
        <taxon>Bradymonadales</taxon>
        <taxon>Bradymonadaceae</taxon>
        <taxon>Persicimonas</taxon>
    </lineage>
</organism>
<evidence type="ECO:0000256" key="9">
    <source>
        <dbReference type="SAM" id="Phobius"/>
    </source>
</evidence>
<dbReference type="EC" id="2.7.13.3" evidence="2"/>